<dbReference type="EC" id="2.4.1.-" evidence="11"/>
<organism evidence="13 14">
    <name type="scientific">Ustilago trichophora</name>
    <dbReference type="NCBI Taxonomy" id="86804"/>
    <lineage>
        <taxon>Eukaryota</taxon>
        <taxon>Fungi</taxon>
        <taxon>Dikarya</taxon>
        <taxon>Basidiomycota</taxon>
        <taxon>Ustilaginomycotina</taxon>
        <taxon>Ustilaginomycetes</taxon>
        <taxon>Ustilaginales</taxon>
        <taxon>Ustilaginaceae</taxon>
        <taxon>Ustilago</taxon>
    </lineage>
</organism>
<keyword evidence="7 11" id="KW-0256">Endoplasmic reticulum</keyword>
<dbReference type="InterPro" id="IPR005599">
    <property type="entry name" value="GPI_mannosylTrfase"/>
</dbReference>
<comment type="pathway">
    <text evidence="2">Glycolipid biosynthesis; glycosylphosphatidylinositol-anchor biosynthesis.</text>
</comment>
<evidence type="ECO:0000256" key="3">
    <source>
        <dbReference type="ARBA" id="ARBA00022502"/>
    </source>
</evidence>
<keyword evidence="5 13" id="KW-0808">Transferase</keyword>
<reference evidence="13 14" key="1">
    <citation type="submission" date="2018-03" db="EMBL/GenBank/DDBJ databases">
        <authorList>
            <person name="Guldener U."/>
        </authorList>
    </citation>
    <scope>NUCLEOTIDE SEQUENCE [LARGE SCALE GENOMIC DNA]</scope>
    <source>
        <strain evidence="13 14">NBRC100155</strain>
    </source>
</reference>
<keyword evidence="4 11" id="KW-0328">Glycosyltransferase</keyword>
<dbReference type="AlphaFoldDB" id="A0A5C3EKZ0"/>
<comment type="subcellular location">
    <subcellularLocation>
        <location evidence="1 11">Endoplasmic reticulum membrane</location>
        <topology evidence="1 11">Multi-pass membrane protein</topology>
    </subcellularLocation>
</comment>
<dbReference type="EMBL" id="OOIN01000034">
    <property type="protein sequence ID" value="SPO30750.1"/>
    <property type="molecule type" value="Genomic_DNA"/>
</dbReference>
<name>A0A5C3EKZ0_9BASI</name>
<keyword evidence="3" id="KW-0337">GPI-anchor biosynthesis</keyword>
<accession>A0A5C3EKZ0</accession>
<dbReference type="PANTHER" id="PTHR22760">
    <property type="entry name" value="GLYCOSYLTRANSFERASE"/>
    <property type="match status" value="1"/>
</dbReference>
<comment type="similarity">
    <text evidence="10">Belongs to the glycosyltransferase 22 family. PIGZ subfamily.</text>
</comment>
<dbReference type="GO" id="GO:0005789">
    <property type="term" value="C:endoplasmic reticulum membrane"/>
    <property type="evidence" value="ECO:0007669"/>
    <property type="project" value="UniProtKB-SubCell"/>
</dbReference>
<feature type="transmembrane region" description="Helical" evidence="11">
    <location>
        <begin position="491"/>
        <end position="514"/>
    </location>
</feature>
<keyword evidence="14" id="KW-1185">Reference proteome</keyword>
<evidence type="ECO:0000256" key="7">
    <source>
        <dbReference type="ARBA" id="ARBA00022824"/>
    </source>
</evidence>
<evidence type="ECO:0000313" key="14">
    <source>
        <dbReference type="Proteomes" id="UP000324022"/>
    </source>
</evidence>
<dbReference type="GO" id="GO:0000026">
    <property type="term" value="F:alpha-1,2-mannosyltransferase activity"/>
    <property type="evidence" value="ECO:0007669"/>
    <property type="project" value="TreeGrafter"/>
</dbReference>
<feature type="transmembrane region" description="Helical" evidence="11">
    <location>
        <begin position="439"/>
        <end position="458"/>
    </location>
</feature>
<feature type="transmembrane region" description="Helical" evidence="11">
    <location>
        <begin position="465"/>
        <end position="485"/>
    </location>
</feature>
<dbReference type="OrthoDB" id="10066429at2759"/>
<evidence type="ECO:0000256" key="12">
    <source>
        <dbReference type="SAM" id="MobiDB-lite"/>
    </source>
</evidence>
<evidence type="ECO:0000256" key="10">
    <source>
        <dbReference type="ARBA" id="ARBA00038466"/>
    </source>
</evidence>
<dbReference type="GO" id="GO:0006506">
    <property type="term" value="P:GPI anchor biosynthetic process"/>
    <property type="evidence" value="ECO:0007669"/>
    <property type="project" value="UniProtKB-KW"/>
</dbReference>
<evidence type="ECO:0000256" key="6">
    <source>
        <dbReference type="ARBA" id="ARBA00022692"/>
    </source>
</evidence>
<dbReference type="Pfam" id="PF03901">
    <property type="entry name" value="Glyco_transf_22"/>
    <property type="match status" value="1"/>
</dbReference>
<evidence type="ECO:0000256" key="2">
    <source>
        <dbReference type="ARBA" id="ARBA00004687"/>
    </source>
</evidence>
<feature type="transmembrane region" description="Helical" evidence="11">
    <location>
        <begin position="310"/>
        <end position="330"/>
    </location>
</feature>
<evidence type="ECO:0000313" key="13">
    <source>
        <dbReference type="EMBL" id="SPO30750.1"/>
    </source>
</evidence>
<protein>
    <recommendedName>
        <fullName evidence="11">Mannosyltransferase</fullName>
        <ecNumber evidence="11">2.4.1.-</ecNumber>
    </recommendedName>
</protein>
<gene>
    <name evidence="13" type="ORF">UTRI_05367</name>
</gene>
<feature type="transmembrane region" description="Helical" evidence="11">
    <location>
        <begin position="208"/>
        <end position="224"/>
    </location>
</feature>
<feature type="transmembrane region" description="Helical" evidence="11">
    <location>
        <begin position="236"/>
        <end position="254"/>
    </location>
</feature>
<proteinExistence type="inferred from homology"/>
<feature type="transmembrane region" description="Helical" evidence="11">
    <location>
        <begin position="21"/>
        <end position="40"/>
    </location>
</feature>
<evidence type="ECO:0000256" key="5">
    <source>
        <dbReference type="ARBA" id="ARBA00022679"/>
    </source>
</evidence>
<feature type="region of interest" description="Disordered" evidence="12">
    <location>
        <begin position="344"/>
        <end position="376"/>
    </location>
</feature>
<sequence>MPPNSSSKWSAFDPRTRWGKVYLALLLLRCYSAFFGYGYIHPDEWMQSGEAYFGFTLPGNDARIPWEWRPDQALRSFSSLRFQYIFVDFLLYLFKKFSVPLSGYNLFLIQRTCMLLWTLSLDAYILDLPPRTARYVFCLFNISTAATTFLVRPFSNSHEANIVATCLMSTLSFYRNRTWYRPSGPGWNYGILLPAILAVEGLFNRFTFAIFSLPIGIFIAYTHIRIAKEGYLKQAFTSFTIAMVIALAALYHTVESETKFYTRSANINGLEVAKFSGSNWVIPPVNALLYNVKTENVAQHGLHPRWLHGLVNLPMMVGIANCVVMVIYGWQFVRGLWTSSVVKSSTRDSPARSTDAGPSDLGRSKEEEEEEEQKEIEQAIEASLVESAVTTNSSASASAFAAPARARARATTISSPDTNTPNPSSATEIDIEYVDIEPVAVGLCLTIIVFSLAILSISPHQEPRFLLALAFPSTIIMAYALQSPFFKLRPYFVRTLILIHILQHILQLVVFSFLHQGGLLPTLFSIDRSMSLLPTYGDPLFTRYQHHLLYRTFSVPFHFLPHKGRHTFPRVQHYDSSTTPENLVRLASISCNHTAIYAPTWIVPRLENFASLQDTVTLVKSHTFAWHIDLDHLHQYWIGATYQRSNLSFAIQKLDVTCKVVSQHVSDFNHKMQAEKQQDPTLAHKEL</sequence>
<evidence type="ECO:0000256" key="1">
    <source>
        <dbReference type="ARBA" id="ARBA00004477"/>
    </source>
</evidence>
<keyword evidence="6 11" id="KW-0812">Transmembrane</keyword>
<dbReference type="PANTHER" id="PTHR22760:SF3">
    <property type="entry name" value="GPI MANNOSYLTRANSFERASE 4"/>
    <property type="match status" value="1"/>
</dbReference>
<dbReference type="Proteomes" id="UP000324022">
    <property type="component" value="Unassembled WGS sequence"/>
</dbReference>
<evidence type="ECO:0000256" key="9">
    <source>
        <dbReference type="ARBA" id="ARBA00023136"/>
    </source>
</evidence>
<keyword evidence="9 11" id="KW-0472">Membrane</keyword>
<evidence type="ECO:0000256" key="11">
    <source>
        <dbReference type="RuleBase" id="RU363075"/>
    </source>
</evidence>
<evidence type="ECO:0000256" key="8">
    <source>
        <dbReference type="ARBA" id="ARBA00022989"/>
    </source>
</evidence>
<keyword evidence="8 11" id="KW-1133">Transmembrane helix</keyword>
<evidence type="ECO:0000256" key="4">
    <source>
        <dbReference type="ARBA" id="ARBA00022676"/>
    </source>
</evidence>